<evidence type="ECO:0000313" key="2">
    <source>
        <dbReference type="Proteomes" id="UP000255517"/>
    </source>
</evidence>
<gene>
    <name evidence="1" type="ORF">NCTC13149_01581</name>
</gene>
<dbReference type="Proteomes" id="UP000255517">
    <property type="component" value="Unassembled WGS sequence"/>
</dbReference>
<evidence type="ECO:0000313" key="1">
    <source>
        <dbReference type="EMBL" id="SUB57724.1"/>
    </source>
</evidence>
<reference evidence="1 2" key="1">
    <citation type="submission" date="2018-06" db="EMBL/GenBank/DDBJ databases">
        <authorList>
            <consortium name="Pathogen Informatics"/>
            <person name="Doyle S."/>
        </authorList>
    </citation>
    <scope>NUCLEOTIDE SEQUENCE [LARGE SCALE GENOMIC DNA]</scope>
    <source>
        <strain evidence="1 2">NCTC13149</strain>
    </source>
</reference>
<dbReference type="EMBL" id="UGSZ01000001">
    <property type="protein sequence ID" value="SUB57724.1"/>
    <property type="molecule type" value="Genomic_DNA"/>
</dbReference>
<organism evidence="1 2">
    <name type="scientific">Peptoniphilus lacrimalis</name>
    <dbReference type="NCBI Taxonomy" id="33031"/>
    <lineage>
        <taxon>Bacteria</taxon>
        <taxon>Bacillati</taxon>
        <taxon>Bacillota</taxon>
        <taxon>Tissierellia</taxon>
        <taxon>Tissierellales</taxon>
        <taxon>Peptoniphilaceae</taxon>
        <taxon>Peptoniphilus</taxon>
    </lineage>
</organism>
<proteinExistence type="predicted"/>
<dbReference type="AlphaFoldDB" id="A0A379C660"/>
<dbReference type="STRING" id="1122949.GCA_000378725_01663"/>
<sequence length="172" mass="20221">MSNLKNLIIVEGNTEEKFFKDFKSKLKHPAKIVVHNLAQNDFNTNIIGLMYNSVSIVLDADILNKTNVDRINSNLELLNANKINIYIQNQNFEDELVESLNECKTLNDLYKLFDCKNNSANEFKRRFLKVSDLSKKPKFNINFHMLYCNNEIYKNYFKKGKIQTGNRLFRNK</sequence>
<accession>A0A379C660</accession>
<protein>
    <submittedName>
        <fullName evidence="1">Uncharacterized protein</fullName>
    </submittedName>
</protein>
<name>A0A379C660_9FIRM</name>
<dbReference type="RefSeq" id="WP_019035276.1">
    <property type="nucleotide sequence ID" value="NZ_UGSZ01000001.1"/>
</dbReference>
<dbReference type="OrthoDB" id="9554482at2"/>